<evidence type="ECO:0000259" key="12">
    <source>
        <dbReference type="Pfam" id="PF05872"/>
    </source>
</evidence>
<dbReference type="GO" id="GO:0003677">
    <property type="term" value="F:DNA binding"/>
    <property type="evidence" value="ECO:0007669"/>
    <property type="project" value="UniProtKB-KW"/>
</dbReference>
<dbReference type="SUPFAM" id="SSF52540">
    <property type="entry name" value="P-loop containing nucleoside triphosphate hydrolases"/>
    <property type="match status" value="1"/>
</dbReference>
<accession>A0AA90Z835</accession>
<evidence type="ECO:0000256" key="2">
    <source>
        <dbReference type="ARBA" id="ARBA00022741"/>
    </source>
</evidence>
<keyword evidence="2" id="KW-0547">Nucleotide-binding</keyword>
<dbReference type="Pfam" id="PF05872">
    <property type="entry name" value="HerA_C"/>
    <property type="match status" value="1"/>
</dbReference>
<dbReference type="InterPro" id="IPR027417">
    <property type="entry name" value="P-loop_NTPase"/>
</dbReference>
<comment type="catalytic activity">
    <reaction evidence="10">
        <text>ATP + H2O = ADP + phosphate + H(+)</text>
        <dbReference type="Rhea" id="RHEA:13065"/>
        <dbReference type="ChEBI" id="CHEBI:15377"/>
        <dbReference type="ChEBI" id="CHEBI:15378"/>
        <dbReference type="ChEBI" id="CHEBI:30616"/>
        <dbReference type="ChEBI" id="CHEBI:43474"/>
        <dbReference type="ChEBI" id="CHEBI:456216"/>
        <dbReference type="EC" id="5.6.2.4"/>
    </reaction>
</comment>
<sequence>MGIFWTLGKGNEPQKELLKDWGLEPKGFDVNVFVPAGHVNEYTKRHIDVIPFSVPVAHLQGYDWCDLFNIEETSPLGVLLVRTIEDMREAENEFSLGDVVSRINEDERSDEITKMAAENYFRTAASWGIFEKNANGFSEIIKSGSTAILDVSSIENKIVRSAVVAIISRDIYARRLQERRTYERMSMGDGEVVQEMPMVWMFIDEAHLFVPSEGKTLASEVLINEWVRQGRQPGLSIIFATQRPAALHPDIISQSDLVMCHRLTAKDDIEALEAMRPTYMRENIGDSIKKMGAERGIAFVVDDTSESTHLVKVRPRYSWHGGNEPNALNRRDI</sequence>
<comment type="catalytic activity">
    <reaction evidence="9">
        <text>ATP + H2O = ADP + phosphate + H(+)</text>
        <dbReference type="Rhea" id="RHEA:13065"/>
        <dbReference type="ChEBI" id="CHEBI:15377"/>
        <dbReference type="ChEBI" id="CHEBI:15378"/>
        <dbReference type="ChEBI" id="CHEBI:30616"/>
        <dbReference type="ChEBI" id="CHEBI:43474"/>
        <dbReference type="ChEBI" id="CHEBI:456216"/>
        <dbReference type="EC" id="5.6.2.3"/>
    </reaction>
</comment>
<evidence type="ECO:0000256" key="4">
    <source>
        <dbReference type="ARBA" id="ARBA00022806"/>
    </source>
</evidence>
<proteinExistence type="inferred from homology"/>
<evidence type="ECO:0000259" key="11">
    <source>
        <dbReference type="Pfam" id="PF01935"/>
    </source>
</evidence>
<keyword evidence="4" id="KW-0347">Helicase</keyword>
<evidence type="ECO:0000256" key="7">
    <source>
        <dbReference type="ARBA" id="ARBA00023235"/>
    </source>
</evidence>
<evidence type="ECO:0000256" key="5">
    <source>
        <dbReference type="ARBA" id="ARBA00022840"/>
    </source>
</evidence>
<dbReference type="Gene3D" id="3.40.50.300">
    <property type="entry name" value="P-loop containing nucleotide triphosphate hydrolases"/>
    <property type="match status" value="1"/>
</dbReference>
<evidence type="ECO:0000313" key="13">
    <source>
        <dbReference type="EMBL" id="MDR6223055.1"/>
    </source>
</evidence>
<keyword evidence="7" id="KW-0413">Isomerase</keyword>
<comment type="similarity">
    <text evidence="1">Belongs to the HerA family.</text>
</comment>
<evidence type="ECO:0008006" key="15">
    <source>
        <dbReference type="Google" id="ProtNLM"/>
    </source>
</evidence>
<evidence type="ECO:0000256" key="9">
    <source>
        <dbReference type="ARBA" id="ARBA00048954"/>
    </source>
</evidence>
<protein>
    <recommendedName>
        <fullName evidence="15">ATP-binding protein</fullName>
    </recommendedName>
</protein>
<comment type="catalytic activity">
    <reaction evidence="8">
        <text>Couples ATP hydrolysis with the unwinding of duplex DNA by translocating in the 3'-5' direction.</text>
        <dbReference type="EC" id="5.6.2.4"/>
    </reaction>
</comment>
<keyword evidence="5" id="KW-0067">ATP-binding</keyword>
<reference evidence="13 14" key="1">
    <citation type="submission" date="2023-07" db="EMBL/GenBank/DDBJ databases">
        <title>Genomic Encyclopedia of Type Strains, Phase IV (KMG-IV): sequencing the most valuable type-strain genomes for metagenomic binning, comparative biology and taxonomic classification.</title>
        <authorList>
            <person name="Goeker M."/>
        </authorList>
    </citation>
    <scope>NUCLEOTIDE SEQUENCE [LARGE SCALE GENOMIC DNA]</scope>
    <source>
        <strain evidence="13 14">DSM 17273</strain>
    </source>
</reference>
<dbReference type="GO" id="GO:0016787">
    <property type="term" value="F:hydrolase activity"/>
    <property type="evidence" value="ECO:0007669"/>
    <property type="project" value="UniProtKB-KW"/>
</dbReference>
<dbReference type="Pfam" id="PF01935">
    <property type="entry name" value="DUF87"/>
    <property type="match status" value="1"/>
</dbReference>
<dbReference type="GO" id="GO:0005524">
    <property type="term" value="F:ATP binding"/>
    <property type="evidence" value="ECO:0007669"/>
    <property type="project" value="UniProtKB-KW"/>
</dbReference>
<evidence type="ECO:0000256" key="10">
    <source>
        <dbReference type="ARBA" id="ARBA00048988"/>
    </source>
</evidence>
<keyword evidence="14" id="KW-1185">Reference proteome</keyword>
<keyword evidence="3" id="KW-0378">Hydrolase</keyword>
<comment type="caution">
    <text evidence="13">The sequence shown here is derived from an EMBL/GenBank/DDBJ whole genome shotgun (WGS) entry which is preliminary data.</text>
</comment>
<dbReference type="PANTHER" id="PTHR42957:SF1">
    <property type="entry name" value="HELICASE MJ1565-RELATED"/>
    <property type="match status" value="1"/>
</dbReference>
<dbReference type="EMBL" id="JAVDQI010000005">
    <property type="protein sequence ID" value="MDR6223055.1"/>
    <property type="molecule type" value="Genomic_DNA"/>
</dbReference>
<dbReference type="PANTHER" id="PTHR42957">
    <property type="entry name" value="HELICASE MJ1565-RELATED"/>
    <property type="match status" value="1"/>
</dbReference>
<evidence type="ECO:0000313" key="14">
    <source>
        <dbReference type="Proteomes" id="UP001185015"/>
    </source>
</evidence>
<evidence type="ECO:0000256" key="3">
    <source>
        <dbReference type="ARBA" id="ARBA00022801"/>
    </source>
</evidence>
<dbReference type="GO" id="GO:0043138">
    <property type="term" value="F:3'-5' DNA helicase activity"/>
    <property type="evidence" value="ECO:0007669"/>
    <property type="project" value="UniProtKB-EC"/>
</dbReference>
<evidence type="ECO:0000256" key="6">
    <source>
        <dbReference type="ARBA" id="ARBA00023125"/>
    </source>
</evidence>
<dbReference type="InterPro" id="IPR002789">
    <property type="entry name" value="HerA_central"/>
</dbReference>
<dbReference type="InterPro" id="IPR008571">
    <property type="entry name" value="HerA-like"/>
</dbReference>
<dbReference type="GO" id="GO:0043139">
    <property type="term" value="F:5'-3' DNA helicase activity"/>
    <property type="evidence" value="ECO:0007669"/>
    <property type="project" value="UniProtKB-EC"/>
</dbReference>
<dbReference type="Proteomes" id="UP001185015">
    <property type="component" value="Unassembled WGS sequence"/>
</dbReference>
<feature type="domain" description="Helicase HerA-like C-terminal" evidence="12">
    <location>
        <begin position="195"/>
        <end position="282"/>
    </location>
</feature>
<dbReference type="RefSeq" id="WP_270095958.1">
    <property type="nucleotide sequence ID" value="NZ_JAQFFK010000003.1"/>
</dbReference>
<dbReference type="InterPro" id="IPR033186">
    <property type="entry name" value="HerA_C"/>
</dbReference>
<keyword evidence="6" id="KW-0238">DNA-binding</keyword>
<organism evidence="13 14">
    <name type="scientific">Methanococcoides alaskense</name>
    <dbReference type="NCBI Taxonomy" id="325778"/>
    <lineage>
        <taxon>Archaea</taxon>
        <taxon>Methanobacteriati</taxon>
        <taxon>Methanobacteriota</taxon>
        <taxon>Stenosarchaea group</taxon>
        <taxon>Methanomicrobia</taxon>
        <taxon>Methanosarcinales</taxon>
        <taxon>Methanosarcinaceae</taxon>
        <taxon>Methanococcoides</taxon>
    </lineage>
</organism>
<evidence type="ECO:0000256" key="8">
    <source>
        <dbReference type="ARBA" id="ARBA00034617"/>
    </source>
</evidence>
<name>A0AA90Z835_9EURY</name>
<gene>
    <name evidence="13" type="ORF">J2750_001517</name>
</gene>
<dbReference type="AlphaFoldDB" id="A0AA90Z835"/>
<evidence type="ECO:0000256" key="1">
    <source>
        <dbReference type="ARBA" id="ARBA00007816"/>
    </source>
</evidence>
<feature type="domain" description="Helicase HerA central" evidence="11">
    <location>
        <begin position="38"/>
        <end position="171"/>
    </location>
</feature>